<evidence type="ECO:0000313" key="3">
    <source>
        <dbReference type="Proteomes" id="UP001057580"/>
    </source>
</evidence>
<name>A0A9E7R566_9EURY</name>
<sequence>MVAVTEREEVRWYECEKCGLLFDVKEDAEQHEANCDAEEPSYIQ</sequence>
<dbReference type="KEGG" id="ssai:N0B31_05690"/>
<dbReference type="GeneID" id="74941894"/>
<dbReference type="Proteomes" id="UP001057580">
    <property type="component" value="Chromosome"/>
</dbReference>
<dbReference type="AlphaFoldDB" id="A0A9E7R566"/>
<dbReference type="InterPro" id="IPR013087">
    <property type="entry name" value="Znf_C2H2_type"/>
</dbReference>
<feature type="domain" description="C2H2-type" evidence="1">
    <location>
        <begin position="13"/>
        <end position="40"/>
    </location>
</feature>
<protein>
    <recommendedName>
        <fullName evidence="1">C2H2-type domain-containing protein</fullName>
    </recommendedName>
</protein>
<dbReference type="InterPro" id="IPR055552">
    <property type="entry name" value="DUF7128"/>
</dbReference>
<dbReference type="Pfam" id="PF23447">
    <property type="entry name" value="DUF7128"/>
    <property type="match status" value="1"/>
</dbReference>
<evidence type="ECO:0000259" key="1">
    <source>
        <dbReference type="PROSITE" id="PS50157"/>
    </source>
</evidence>
<dbReference type="RefSeq" id="WP_260594888.1">
    <property type="nucleotide sequence ID" value="NZ_CP104003.1"/>
</dbReference>
<organism evidence="2 3">
    <name type="scientific">Salinirubellus salinus</name>
    <dbReference type="NCBI Taxonomy" id="1364945"/>
    <lineage>
        <taxon>Archaea</taxon>
        <taxon>Methanobacteriati</taxon>
        <taxon>Methanobacteriota</taxon>
        <taxon>Stenosarchaea group</taxon>
        <taxon>Halobacteria</taxon>
        <taxon>Halobacteriales</taxon>
        <taxon>Natronomonadaceae</taxon>
        <taxon>Salinirubellus</taxon>
    </lineage>
</organism>
<keyword evidence="3" id="KW-1185">Reference proteome</keyword>
<gene>
    <name evidence="2" type="ORF">N0B31_05690</name>
</gene>
<accession>A0A9E7R566</accession>
<evidence type="ECO:0000313" key="2">
    <source>
        <dbReference type="EMBL" id="UWM55777.1"/>
    </source>
</evidence>
<proteinExistence type="predicted"/>
<reference evidence="2" key="1">
    <citation type="submission" date="2022-09" db="EMBL/GenBank/DDBJ databases">
        <title>Diverse halophilic archaea isolated from saline environments.</title>
        <authorList>
            <person name="Cui H.-L."/>
        </authorList>
    </citation>
    <scope>NUCLEOTIDE SEQUENCE</scope>
    <source>
        <strain evidence="2">ZS-35-S2</strain>
    </source>
</reference>
<dbReference type="PROSITE" id="PS50157">
    <property type="entry name" value="ZINC_FINGER_C2H2_2"/>
    <property type="match status" value="1"/>
</dbReference>
<dbReference type="EMBL" id="CP104003">
    <property type="protein sequence ID" value="UWM55777.1"/>
    <property type="molecule type" value="Genomic_DNA"/>
</dbReference>